<dbReference type="AlphaFoldDB" id="A0A1R1PXY9"/>
<gene>
    <name evidence="2" type="ORF">AX774_g590</name>
</gene>
<evidence type="ECO:0000313" key="2">
    <source>
        <dbReference type="EMBL" id="OMH85845.1"/>
    </source>
</evidence>
<keyword evidence="3" id="KW-1185">Reference proteome</keyword>
<name>A0A1R1PXY9_ZANCU</name>
<keyword evidence="1" id="KW-0732">Signal</keyword>
<comment type="caution">
    <text evidence="2">The sequence shown here is derived from an EMBL/GenBank/DDBJ whole genome shotgun (WGS) entry which is preliminary data.</text>
</comment>
<evidence type="ECO:0000313" key="3">
    <source>
        <dbReference type="Proteomes" id="UP000188320"/>
    </source>
</evidence>
<feature type="signal peptide" evidence="1">
    <location>
        <begin position="1"/>
        <end position="17"/>
    </location>
</feature>
<protein>
    <submittedName>
        <fullName evidence="2">Uncharacterized protein</fullName>
    </submittedName>
</protein>
<dbReference type="Proteomes" id="UP000188320">
    <property type="component" value="Unassembled WGS sequence"/>
</dbReference>
<feature type="chain" id="PRO_5010196055" evidence="1">
    <location>
        <begin position="18"/>
        <end position="152"/>
    </location>
</feature>
<reference evidence="3" key="1">
    <citation type="submission" date="2017-01" db="EMBL/GenBank/DDBJ databases">
        <authorList>
            <person name="Wang Y."/>
            <person name="White M."/>
            <person name="Kvist S."/>
            <person name="Moncalvo J.-M."/>
        </authorList>
    </citation>
    <scope>NUCLEOTIDE SEQUENCE [LARGE SCALE GENOMIC DNA]</scope>
    <source>
        <strain evidence="3">COL-18-3</strain>
    </source>
</reference>
<proteinExistence type="predicted"/>
<sequence>MTKAVVLSILFLGSSLAALNKFSGTQQLGKYNIDDYNLKIALGKGDDDEDEERKRKRRIRGLGIELFRETEFKNPIKQFDLKPNECYNVPNIYSLKVGSEHKYKGAIVACVEEDCNGKCRVLPRRISSSIPYLFDELSNSTASSVTWINPYY</sequence>
<accession>A0A1R1PXY9</accession>
<evidence type="ECO:0000256" key="1">
    <source>
        <dbReference type="SAM" id="SignalP"/>
    </source>
</evidence>
<dbReference type="EMBL" id="LSSK01000039">
    <property type="protein sequence ID" value="OMH85845.1"/>
    <property type="molecule type" value="Genomic_DNA"/>
</dbReference>
<organism evidence="2 3">
    <name type="scientific">Zancudomyces culisetae</name>
    <name type="common">Gut fungus</name>
    <name type="synonym">Smittium culisetae</name>
    <dbReference type="NCBI Taxonomy" id="1213189"/>
    <lineage>
        <taxon>Eukaryota</taxon>
        <taxon>Fungi</taxon>
        <taxon>Fungi incertae sedis</taxon>
        <taxon>Zoopagomycota</taxon>
        <taxon>Kickxellomycotina</taxon>
        <taxon>Harpellomycetes</taxon>
        <taxon>Harpellales</taxon>
        <taxon>Legeriomycetaceae</taxon>
        <taxon>Zancudomyces</taxon>
    </lineage>
</organism>